<dbReference type="InterPro" id="IPR004167">
    <property type="entry name" value="PSBD"/>
</dbReference>
<dbReference type="Gene3D" id="3.30.559.10">
    <property type="entry name" value="Chloramphenicol acetyltransferase-like domain"/>
    <property type="match status" value="1"/>
</dbReference>
<dbReference type="AlphaFoldDB" id="A0A1H2RUH4"/>
<evidence type="ECO:0000259" key="9">
    <source>
        <dbReference type="PROSITE" id="PS51826"/>
    </source>
</evidence>
<dbReference type="Pfam" id="PF00198">
    <property type="entry name" value="2-oxoacid_dh"/>
    <property type="match status" value="1"/>
</dbReference>
<name>A0A1H2RUH4_9BACI</name>
<dbReference type="InterPro" id="IPR023213">
    <property type="entry name" value="CAT-like_dom_sf"/>
</dbReference>
<organism evidence="10 11">
    <name type="scientific">Marinococcus luteus</name>
    <dbReference type="NCBI Taxonomy" id="1122204"/>
    <lineage>
        <taxon>Bacteria</taxon>
        <taxon>Bacillati</taxon>
        <taxon>Bacillota</taxon>
        <taxon>Bacilli</taxon>
        <taxon>Bacillales</taxon>
        <taxon>Bacillaceae</taxon>
        <taxon>Marinococcus</taxon>
    </lineage>
</organism>
<proteinExistence type="inferred from homology"/>
<dbReference type="InterPro" id="IPR001078">
    <property type="entry name" value="2-oxoacid_DH_actylTfrase"/>
</dbReference>
<dbReference type="EC" id="2.3.1.-" evidence="6"/>
<evidence type="ECO:0000256" key="7">
    <source>
        <dbReference type="SAM" id="MobiDB-lite"/>
    </source>
</evidence>
<dbReference type="CDD" id="cd06849">
    <property type="entry name" value="lipoyl_domain"/>
    <property type="match status" value="1"/>
</dbReference>
<evidence type="ECO:0000313" key="10">
    <source>
        <dbReference type="EMBL" id="SDW22414.1"/>
    </source>
</evidence>
<dbReference type="Gene3D" id="2.40.50.100">
    <property type="match status" value="1"/>
</dbReference>
<dbReference type="InterPro" id="IPR050743">
    <property type="entry name" value="2-oxoacid_DH_E2_comp"/>
</dbReference>
<dbReference type="Proteomes" id="UP000199488">
    <property type="component" value="Unassembled WGS sequence"/>
</dbReference>
<protein>
    <recommendedName>
        <fullName evidence="6">Dihydrolipoamide acetyltransferase component of pyruvate dehydrogenase complex</fullName>
        <ecNumber evidence="6">2.3.1.-</ecNumber>
    </recommendedName>
</protein>
<gene>
    <name evidence="10" type="ORF">SAMN05421781_0898</name>
</gene>
<dbReference type="PANTHER" id="PTHR43178">
    <property type="entry name" value="DIHYDROLIPOAMIDE ACETYLTRANSFERASE COMPONENT OF PYRUVATE DEHYDROGENASE COMPLEX"/>
    <property type="match status" value="1"/>
</dbReference>
<dbReference type="GO" id="GO:0016407">
    <property type="term" value="F:acetyltransferase activity"/>
    <property type="evidence" value="ECO:0007669"/>
    <property type="project" value="TreeGrafter"/>
</dbReference>
<dbReference type="Pfam" id="PF00364">
    <property type="entry name" value="Biotin_lipoyl"/>
    <property type="match status" value="1"/>
</dbReference>
<evidence type="ECO:0000256" key="1">
    <source>
        <dbReference type="ARBA" id="ARBA00001938"/>
    </source>
</evidence>
<evidence type="ECO:0000313" key="11">
    <source>
        <dbReference type="Proteomes" id="UP000199488"/>
    </source>
</evidence>
<evidence type="ECO:0000256" key="3">
    <source>
        <dbReference type="ARBA" id="ARBA00022679"/>
    </source>
</evidence>
<evidence type="ECO:0000256" key="5">
    <source>
        <dbReference type="ARBA" id="ARBA00023315"/>
    </source>
</evidence>
<feature type="region of interest" description="Disordered" evidence="7">
    <location>
        <begin position="86"/>
        <end position="113"/>
    </location>
</feature>
<dbReference type="EMBL" id="FNNC01000001">
    <property type="protein sequence ID" value="SDW22414.1"/>
    <property type="molecule type" value="Genomic_DNA"/>
</dbReference>
<reference evidence="10 11" key="1">
    <citation type="submission" date="2016-10" db="EMBL/GenBank/DDBJ databases">
        <authorList>
            <person name="de Groot N.N."/>
        </authorList>
    </citation>
    <scope>NUCLEOTIDE SEQUENCE [LARGE SCALE GENOMIC DNA]</scope>
    <source>
        <strain evidence="10 11">DSM 23126</strain>
    </source>
</reference>
<dbReference type="Pfam" id="PF02817">
    <property type="entry name" value="E3_binding"/>
    <property type="match status" value="1"/>
</dbReference>
<dbReference type="InterPro" id="IPR000089">
    <property type="entry name" value="Biotin_lipoyl"/>
</dbReference>
<evidence type="ECO:0000259" key="8">
    <source>
        <dbReference type="PROSITE" id="PS50968"/>
    </source>
</evidence>
<dbReference type="PROSITE" id="PS51826">
    <property type="entry name" value="PSBD"/>
    <property type="match status" value="1"/>
</dbReference>
<dbReference type="InterPro" id="IPR036625">
    <property type="entry name" value="E3-bd_dom_sf"/>
</dbReference>
<accession>A0A1H2RUH4</accession>
<dbReference type="InterPro" id="IPR011053">
    <property type="entry name" value="Single_hybrid_motif"/>
</dbReference>
<dbReference type="OrthoDB" id="9805770at2"/>
<dbReference type="PROSITE" id="PS50968">
    <property type="entry name" value="BIOTINYL_LIPOYL"/>
    <property type="match status" value="1"/>
</dbReference>
<evidence type="ECO:0000256" key="4">
    <source>
        <dbReference type="ARBA" id="ARBA00022823"/>
    </source>
</evidence>
<keyword evidence="4 6" id="KW-0450">Lipoyl</keyword>
<feature type="domain" description="Peripheral subunit-binding (PSBD)" evidence="9">
    <location>
        <begin position="115"/>
        <end position="152"/>
    </location>
</feature>
<dbReference type="GO" id="GO:0005737">
    <property type="term" value="C:cytoplasm"/>
    <property type="evidence" value="ECO:0007669"/>
    <property type="project" value="TreeGrafter"/>
</dbReference>
<dbReference type="RefSeq" id="WP_091611678.1">
    <property type="nucleotide sequence ID" value="NZ_FNNC01000001.1"/>
</dbReference>
<dbReference type="GO" id="GO:0031405">
    <property type="term" value="F:lipoic acid binding"/>
    <property type="evidence" value="ECO:0007669"/>
    <property type="project" value="TreeGrafter"/>
</dbReference>
<feature type="region of interest" description="Disordered" evidence="7">
    <location>
        <begin position="155"/>
        <end position="184"/>
    </location>
</feature>
<dbReference type="PANTHER" id="PTHR43178:SF5">
    <property type="entry name" value="LIPOAMIDE ACYLTRANSFERASE COMPONENT OF BRANCHED-CHAIN ALPHA-KETO ACID DEHYDROGENASE COMPLEX, MITOCHONDRIAL"/>
    <property type="match status" value="1"/>
</dbReference>
<comment type="cofactor">
    <cofactor evidence="1 6">
        <name>(R)-lipoate</name>
        <dbReference type="ChEBI" id="CHEBI:83088"/>
    </cofactor>
</comment>
<evidence type="ECO:0000256" key="6">
    <source>
        <dbReference type="RuleBase" id="RU003423"/>
    </source>
</evidence>
<keyword evidence="5 6" id="KW-0012">Acyltransferase</keyword>
<dbReference type="Gene3D" id="4.10.320.10">
    <property type="entry name" value="E3-binding domain"/>
    <property type="match status" value="1"/>
</dbReference>
<feature type="domain" description="Lipoyl-binding" evidence="8">
    <location>
        <begin position="2"/>
        <end position="77"/>
    </location>
</feature>
<keyword evidence="3 6" id="KW-0808">Transferase</keyword>
<dbReference type="FunFam" id="3.30.559.10:FF:000007">
    <property type="entry name" value="Dihydrolipoamide acetyltransferase component of pyruvate dehydrogenase complex"/>
    <property type="match status" value="1"/>
</dbReference>
<dbReference type="STRING" id="1122204.SAMN05421781_0898"/>
<evidence type="ECO:0000256" key="2">
    <source>
        <dbReference type="ARBA" id="ARBA00007317"/>
    </source>
</evidence>
<sequence>MRKEVTMPQLGESVTEGTLSQWLVKPGDKVKKYDPIAEVLSDKVSAEIPSSYTGEISELVAEENETVAVGTLICYVETEEAQPAMAEEAAEPSVKTEQTVPAQTDGEDEKSMKKRYSPVVWRLAQENGLNLDDIEGSGRQGRITKKDVEKAIREGAEKTKQEEAAPSPFPIYSTKPSENQEEREGDTIIPVTGARKAIADNMVKSKQEIPHAWTMIEVDVTDLVAYRNSVKDEFKQKEGFSLTYLPFFMKAVSESLQLFPSLNSTWDGDRIIQRKEVNLSMAVASEEALYVPVIKRADEKNIRGLARDMQSLATKVRQGTIKAEEMRSGTFTVNNTGSFGSVQSMPIINHPQAAILSVESIVKRPVVMQGDMIAIRYMVNLCLSLDHRILDGLLCGRFLADLKQRLENYKGTENI</sequence>
<dbReference type="SUPFAM" id="SSF47005">
    <property type="entry name" value="Peripheral subunit-binding domain of 2-oxo acid dehydrogenase complex"/>
    <property type="match status" value="1"/>
</dbReference>
<comment type="similarity">
    <text evidence="2 6">Belongs to the 2-oxoacid dehydrogenase family.</text>
</comment>
<dbReference type="SUPFAM" id="SSF52777">
    <property type="entry name" value="CoA-dependent acyltransferases"/>
    <property type="match status" value="1"/>
</dbReference>
<keyword evidence="11" id="KW-1185">Reference proteome</keyword>
<dbReference type="SUPFAM" id="SSF51230">
    <property type="entry name" value="Single hybrid motif"/>
    <property type="match status" value="1"/>
</dbReference>